<feature type="compositionally biased region" description="Polar residues" evidence="5">
    <location>
        <begin position="546"/>
        <end position="558"/>
    </location>
</feature>
<keyword evidence="4" id="KW-0472">Membrane</keyword>
<feature type="domain" description="PDZ" evidence="8">
    <location>
        <begin position="17"/>
        <end position="100"/>
    </location>
</feature>
<dbReference type="Pfam" id="PF00625">
    <property type="entry name" value="Guanylate_kin"/>
    <property type="match status" value="1"/>
</dbReference>
<dbReference type="SUPFAM" id="SSF50156">
    <property type="entry name" value="PDZ domain-like"/>
    <property type="match status" value="6"/>
</dbReference>
<evidence type="ECO:0000256" key="2">
    <source>
        <dbReference type="ARBA" id="ARBA00022553"/>
    </source>
</evidence>
<feature type="region of interest" description="Disordered" evidence="5">
    <location>
        <begin position="1122"/>
        <end position="1321"/>
    </location>
</feature>
<keyword evidence="10" id="KW-1185">Reference proteome</keyword>
<evidence type="ECO:0000256" key="1">
    <source>
        <dbReference type="ARBA" id="ARBA00004170"/>
    </source>
</evidence>
<dbReference type="Bgee" id="ENSELUG00000024590">
    <property type="expression patterns" value="Expressed in embryo and 15 other cell types or tissues"/>
</dbReference>
<dbReference type="GO" id="GO:0016020">
    <property type="term" value="C:membrane"/>
    <property type="evidence" value="ECO:0007669"/>
    <property type="project" value="UniProtKB-SubCell"/>
</dbReference>
<protein>
    <recommendedName>
        <fullName evidence="11">Membrane associated guanylate kinase, WW and PDZ domain containing 1a</fullName>
    </recommendedName>
</protein>
<feature type="compositionally biased region" description="Low complexity" evidence="5">
    <location>
        <begin position="851"/>
        <end position="862"/>
    </location>
</feature>
<feature type="compositionally biased region" description="Basic and acidic residues" evidence="5">
    <location>
        <begin position="1290"/>
        <end position="1315"/>
    </location>
</feature>
<dbReference type="InterPro" id="IPR008144">
    <property type="entry name" value="Guanylate_kin-like_dom"/>
</dbReference>
<dbReference type="FunFam" id="2.30.42.10:FF:000103">
    <property type="entry name" value="membrane-associated guanylate kinase, WW and PDZ domain-containing protein 1 isoform X2"/>
    <property type="match status" value="1"/>
</dbReference>
<organism evidence="9 10">
    <name type="scientific">Esox lucius</name>
    <name type="common">Northern pike</name>
    <dbReference type="NCBI Taxonomy" id="8010"/>
    <lineage>
        <taxon>Eukaryota</taxon>
        <taxon>Metazoa</taxon>
        <taxon>Chordata</taxon>
        <taxon>Craniata</taxon>
        <taxon>Vertebrata</taxon>
        <taxon>Euteleostomi</taxon>
        <taxon>Actinopterygii</taxon>
        <taxon>Neopterygii</taxon>
        <taxon>Teleostei</taxon>
        <taxon>Protacanthopterygii</taxon>
        <taxon>Esociformes</taxon>
        <taxon>Esocidae</taxon>
        <taxon>Esox</taxon>
    </lineage>
</organism>
<reference evidence="9" key="3">
    <citation type="submission" date="2025-08" db="UniProtKB">
        <authorList>
            <consortium name="Ensembl"/>
        </authorList>
    </citation>
    <scope>IDENTIFICATION</scope>
</reference>
<dbReference type="PROSITE" id="PS01159">
    <property type="entry name" value="WW_DOMAIN_1"/>
    <property type="match status" value="1"/>
</dbReference>
<feature type="region of interest" description="Disordered" evidence="5">
    <location>
        <begin position="206"/>
        <end position="310"/>
    </location>
</feature>
<feature type="compositionally biased region" description="Polar residues" evidence="5">
    <location>
        <begin position="519"/>
        <end position="531"/>
    </location>
</feature>
<feature type="compositionally biased region" description="Low complexity" evidence="5">
    <location>
        <begin position="678"/>
        <end position="688"/>
    </location>
</feature>
<feature type="domain" description="PDZ" evidence="8">
    <location>
        <begin position="1039"/>
        <end position="1121"/>
    </location>
</feature>
<feature type="domain" description="PDZ" evidence="8">
    <location>
        <begin position="580"/>
        <end position="658"/>
    </location>
</feature>
<dbReference type="SMART" id="SM00456">
    <property type="entry name" value="WW"/>
    <property type="match status" value="1"/>
</dbReference>
<feature type="compositionally biased region" description="Gly residues" evidence="5">
    <location>
        <begin position="886"/>
        <end position="900"/>
    </location>
</feature>
<dbReference type="FunFam" id="2.30.42.10:FF:000015">
    <property type="entry name" value="Membrane associated guanylate kinase, WW and PDZ domain containing 1"/>
    <property type="match status" value="1"/>
</dbReference>
<sequence length="1360" mass="148611">MSKVIQKKNHWITKVTECTVIRDHRGELNLELRGGAENGEFPHIGEVREDVLVSEDGQLTEGELLLEVEGLSVSGLPLYDILTVMKCCNGPVRLKTVRQGNKLNRDLKHYLSLRFQKSSPDHELQQTIRANLYRHAVPCTTRPPRDGEVSGVDYNFLSVEEFLDLEQSGTLLEIGTYEGNYYGTPKPPRQPVVGTVTLGDGVLLHGLPGSQQSTPKRTKSYNDMQNARVVPADDDDDDQATEMNNSFTGESSDQDESCGGVLRPYPARENAPSYGLNNVAASTSDSGQQTHAQPQASPEDPLGPLPDNWEMAYTENGEVYFIDHNTKTTSWIDPRCLEKPLKPLEECEDDGKPGFRIHINRKTQYENPIVEAKRRKQLEQQQQPQPPEGKPFFTRNPAELKGTFINTKLKKSRRGFGFTVVGGDEPDEFLQIKSLVLDGPAAVDGKMETGDVIVSVNDTIVLGYTHAQVVKIFQSIPIGSMVDLALCRGYPLPFDPDDPNTSLVTSVAIVDKDPIIVNGQESYDSPSSHGSQPGLPVNGMREPRAQSPSAEVASNGSHGYSSSDVVTLASSIAGQPELITVHMEKGDKGFGFTIADSLTGGGQRVKQIVDYPRCRGLKESDILMEVNKRNVQNMSHNQVVDLLSKCPRGSEVTMLVQRGVVPAKRSPKLQQLERKDSQSSSQHSVSSHRSAHTDSPSHPTSNMPSEAVAPLPADPGDGTMTLQKKPDPFKIWAQSRSMYESRLPDCQEQEIFLWRKDTGFGFRILGGNEPGEPIYIGHIVKYGAADEDGRLRSGDELICVDGTAVVGKSHQLVVQLMQQAAKQGHVNLTVRRKSSGYGVSKGEADVPPSPASSHHSSTQAPSLTEGKRTPQGSQNSLNTVSSGSGSTSGIGSGGGGGGSGSAVVPAALQPYDVEIQRGENEGFGFVIVSSVSRPDAGTTFAGNACVAMPHKIGRIIEGSPADRCGKLKVGDRILSVNACSITNKSHSDIVNLIKEAGNTVSLRIIPGDESSNASLLTNAEKIATITTTHTPQTDAEFYSVDLERDSKGFGFSLRGGREYNMDLYVLRLAEEGAAVRNGNMRVGDEILEINGESTKNMKHARAIELIKNGGRKAHLVLKRGDGSVPEYDASHDRHSPTPGSQNSTEVRTLPPNSRYHTSLESTYPPDLHKPSSHEVAARDRDRDRMEPQGRHFNPHRHHTWNNHHSHITPGQRSPDNSTKGNDKKSRGRKVKKSESESGISKLLKTLRKEGSGKKAAKERELFASSGTLDRGHVRPRRRSLDRSPVAKHNASPDRRRAKSVDRRGERAHRDRTPERECDDGGFLCHLATPERPPYDHRLLAEARTPGRLPSGDKCKKVLNS</sequence>
<name>A0A6Q2XA04_ESOLU</name>
<feature type="compositionally biased region" description="Polar residues" evidence="5">
    <location>
        <begin position="870"/>
        <end position="880"/>
    </location>
</feature>
<dbReference type="CDD" id="cd06730">
    <property type="entry name" value="PDZ0_MAGI-1_3-like"/>
    <property type="match status" value="1"/>
</dbReference>
<dbReference type="InterPro" id="IPR036020">
    <property type="entry name" value="WW_dom_sf"/>
</dbReference>
<dbReference type="InterPro" id="IPR036034">
    <property type="entry name" value="PDZ_sf"/>
</dbReference>
<dbReference type="SUPFAM" id="SSF52540">
    <property type="entry name" value="P-loop containing nucleoside triphosphate hydrolases"/>
    <property type="match status" value="1"/>
</dbReference>
<evidence type="ECO:0000313" key="10">
    <source>
        <dbReference type="Proteomes" id="UP000265140"/>
    </source>
</evidence>
<feature type="domain" description="WW" evidence="6">
    <location>
        <begin position="303"/>
        <end position="336"/>
    </location>
</feature>
<feature type="compositionally biased region" description="Polar residues" evidence="5">
    <location>
        <begin position="241"/>
        <end position="251"/>
    </location>
</feature>
<evidence type="ECO:0000259" key="7">
    <source>
        <dbReference type="PROSITE" id="PS50052"/>
    </source>
</evidence>
<dbReference type="FunFam" id="2.30.42.10:FF:000005">
    <property type="entry name" value="Membrane associated guanylate kinase, WW and PDZ domain containing 1"/>
    <property type="match status" value="1"/>
</dbReference>
<evidence type="ECO:0000256" key="5">
    <source>
        <dbReference type="SAM" id="MobiDB-lite"/>
    </source>
</evidence>
<dbReference type="GO" id="GO:0005911">
    <property type="term" value="C:cell-cell junction"/>
    <property type="evidence" value="ECO:0007669"/>
    <property type="project" value="TreeGrafter"/>
</dbReference>
<keyword evidence="2" id="KW-0597">Phosphoprotein</keyword>
<feature type="domain" description="PDZ" evidence="8">
    <location>
        <begin position="750"/>
        <end position="832"/>
    </location>
</feature>
<dbReference type="Pfam" id="PF16663">
    <property type="entry name" value="MAGI_u1"/>
    <property type="match status" value="1"/>
</dbReference>
<dbReference type="Pfam" id="PF00397">
    <property type="entry name" value="WW"/>
    <property type="match status" value="1"/>
</dbReference>
<dbReference type="PANTHER" id="PTHR10316:SF77">
    <property type="entry name" value="MEMBRANE-ASSOCIATED GUANYLATE KINASE, WW AND PDZ DOMAIN-CONTAINING PROTEIN 1 ISOFORM X1"/>
    <property type="match status" value="1"/>
</dbReference>
<dbReference type="Gene3D" id="3.30.63.10">
    <property type="entry name" value="Guanylate Kinase phosphate binding domain"/>
    <property type="match status" value="1"/>
</dbReference>
<dbReference type="CDD" id="cd06735">
    <property type="entry name" value="PDZ5_MAGI-1_3-like"/>
    <property type="match status" value="1"/>
</dbReference>
<feature type="compositionally biased region" description="Polar residues" evidence="5">
    <location>
        <begin position="693"/>
        <end position="704"/>
    </location>
</feature>
<dbReference type="SUPFAM" id="SSF51045">
    <property type="entry name" value="WW domain"/>
    <property type="match status" value="1"/>
</dbReference>
<dbReference type="GO" id="GO:0005737">
    <property type="term" value="C:cytoplasm"/>
    <property type="evidence" value="ECO:0007669"/>
    <property type="project" value="UniProtKB-ARBA"/>
</dbReference>
<feature type="region of interest" description="Disordered" evidence="5">
    <location>
        <begin position="519"/>
        <end position="558"/>
    </location>
</feature>
<dbReference type="CDD" id="cd06731">
    <property type="entry name" value="PDZ1_MAGI-1_3-like"/>
    <property type="match status" value="1"/>
</dbReference>
<evidence type="ECO:0000259" key="8">
    <source>
        <dbReference type="PROSITE" id="PS50106"/>
    </source>
</evidence>
<dbReference type="PROSITE" id="PS50106">
    <property type="entry name" value="PDZ"/>
    <property type="match status" value="6"/>
</dbReference>
<dbReference type="CDD" id="cd00201">
    <property type="entry name" value="WW"/>
    <property type="match status" value="1"/>
</dbReference>
<feature type="compositionally biased region" description="Basic and acidic residues" evidence="5">
    <location>
        <begin position="1246"/>
        <end position="1261"/>
    </location>
</feature>
<feature type="compositionally biased region" description="Polar residues" evidence="5">
    <location>
        <begin position="209"/>
        <end position="225"/>
    </location>
</feature>
<dbReference type="Ensembl" id="ENSELUT00000062208.2">
    <property type="protein sequence ID" value="ENSELUP00000050070.2"/>
    <property type="gene ID" value="ENSELUG00000024590.3"/>
</dbReference>
<dbReference type="FunFam" id="2.30.42.10:FF:000006">
    <property type="entry name" value="Membrane associated guanylate kinase, WW and PDZ domain containing 1"/>
    <property type="match status" value="1"/>
</dbReference>
<dbReference type="InterPro" id="IPR020590">
    <property type="entry name" value="Guanylate_kinase_CS"/>
</dbReference>
<dbReference type="Pfam" id="PF16666">
    <property type="entry name" value="MAGI_u5"/>
    <property type="match status" value="1"/>
</dbReference>
<dbReference type="InterPro" id="IPR008145">
    <property type="entry name" value="GK/Ca_channel_bsu"/>
</dbReference>
<dbReference type="Gene3D" id="2.30.42.10">
    <property type="match status" value="6"/>
</dbReference>
<feature type="compositionally biased region" description="Polar residues" evidence="5">
    <location>
        <begin position="275"/>
        <end position="296"/>
    </location>
</feature>
<feature type="domain" description="Guanylate kinase-like" evidence="7">
    <location>
        <begin position="104"/>
        <end position="184"/>
    </location>
</feature>
<dbReference type="GO" id="GO:0007165">
    <property type="term" value="P:signal transduction"/>
    <property type="evidence" value="ECO:0007669"/>
    <property type="project" value="TreeGrafter"/>
</dbReference>
<proteinExistence type="predicted"/>
<reference evidence="9" key="4">
    <citation type="submission" date="2025-09" db="UniProtKB">
        <authorList>
            <consortium name="Ensembl"/>
        </authorList>
    </citation>
    <scope>IDENTIFICATION</scope>
</reference>
<accession>A0A6Q2XA04</accession>
<evidence type="ECO:0000256" key="4">
    <source>
        <dbReference type="ARBA" id="ARBA00023136"/>
    </source>
</evidence>
<dbReference type="PROSITE" id="PS50020">
    <property type="entry name" value="WW_DOMAIN_2"/>
    <property type="match status" value="1"/>
</dbReference>
<dbReference type="FunFam" id="3.30.63.10:FF:000003">
    <property type="entry name" value="Membrane-associated guanylate kinase, WW and PDZ domain-containing protein 3 isoform 1"/>
    <property type="match status" value="1"/>
</dbReference>
<reference evidence="9" key="2">
    <citation type="submission" date="2020-02" db="EMBL/GenBank/DDBJ databases">
        <title>Esox lucius (northern pike) genome, fEsoLuc1, primary haplotype.</title>
        <authorList>
            <person name="Myers G."/>
            <person name="Karagic N."/>
            <person name="Meyer A."/>
            <person name="Pippel M."/>
            <person name="Reichard M."/>
            <person name="Winkler S."/>
            <person name="Tracey A."/>
            <person name="Sims Y."/>
            <person name="Howe K."/>
            <person name="Rhie A."/>
            <person name="Formenti G."/>
            <person name="Durbin R."/>
            <person name="Fedrigo O."/>
            <person name="Jarvis E.D."/>
        </authorList>
    </citation>
    <scope>NUCLEOTIDE SEQUENCE [LARGE SCALE GENOMIC DNA]</scope>
</reference>
<dbReference type="FunFam" id="2.30.42.10:FF:000042">
    <property type="entry name" value="Membrane-associated guanylate kinase, WW and PDZ domain-containing protein 3 isoform 1"/>
    <property type="match status" value="1"/>
</dbReference>
<dbReference type="CDD" id="cd06732">
    <property type="entry name" value="PDZ2_MAGI-1_3-like"/>
    <property type="match status" value="1"/>
</dbReference>
<feature type="region of interest" description="Disordered" evidence="5">
    <location>
        <begin position="836"/>
        <end position="901"/>
    </location>
</feature>
<dbReference type="Pfam" id="PF00595">
    <property type="entry name" value="PDZ"/>
    <property type="match status" value="5"/>
</dbReference>
<feature type="region of interest" description="Disordered" evidence="5">
    <location>
        <begin position="376"/>
        <end position="396"/>
    </location>
</feature>
<evidence type="ECO:0000313" key="9">
    <source>
        <dbReference type="Ensembl" id="ENSELUP00000050070.2"/>
    </source>
</evidence>
<feature type="domain" description="PDZ" evidence="8">
    <location>
        <begin position="406"/>
        <end position="475"/>
    </location>
</feature>
<keyword evidence="3" id="KW-0677">Repeat</keyword>
<dbReference type="PANTHER" id="PTHR10316">
    <property type="entry name" value="MEMBRANE ASSOCIATED GUANYLATE KINASE-RELATED"/>
    <property type="match status" value="1"/>
</dbReference>
<feature type="compositionally biased region" description="Polar residues" evidence="5">
    <location>
        <begin position="1137"/>
        <end position="1161"/>
    </location>
</feature>
<dbReference type="FunFam" id="2.30.42.10:FF:000012">
    <property type="entry name" value="Membrane associated guanylate kinase, WW and PDZ domain containing 1"/>
    <property type="match status" value="1"/>
</dbReference>
<dbReference type="SMART" id="SM00228">
    <property type="entry name" value="PDZ"/>
    <property type="match status" value="6"/>
</dbReference>
<dbReference type="FunFam" id="2.20.70.10:FF:000002">
    <property type="entry name" value="Membrane-associated guanylate kinase, WW and PDZ domain-containing protein 3 isoform 1"/>
    <property type="match status" value="1"/>
</dbReference>
<dbReference type="InterPro" id="IPR001478">
    <property type="entry name" value="PDZ"/>
</dbReference>
<feature type="domain" description="PDZ" evidence="8">
    <location>
        <begin position="912"/>
        <end position="1008"/>
    </location>
</feature>
<dbReference type="PROSITE" id="PS00856">
    <property type="entry name" value="GUANYLATE_KINASE_1"/>
    <property type="match status" value="1"/>
</dbReference>
<dbReference type="SMART" id="SM00072">
    <property type="entry name" value="GuKc"/>
    <property type="match status" value="1"/>
</dbReference>
<evidence type="ECO:0000259" key="6">
    <source>
        <dbReference type="PROSITE" id="PS50020"/>
    </source>
</evidence>
<dbReference type="InterPro" id="IPR001202">
    <property type="entry name" value="WW_dom"/>
</dbReference>
<evidence type="ECO:0000256" key="3">
    <source>
        <dbReference type="ARBA" id="ARBA00022737"/>
    </source>
</evidence>
<reference evidence="10" key="1">
    <citation type="journal article" date="2014" name="PLoS ONE">
        <title>The genome and linkage map of the northern pike (Esox lucius): conserved synteny revealed between the salmonid sister group and the Neoteleostei.</title>
        <authorList>
            <person name="Rondeau E.B."/>
            <person name="Minkley D.R."/>
            <person name="Leong J.S."/>
            <person name="Messmer A.M."/>
            <person name="Jantzen J.R."/>
            <person name="von Schalburg K.R."/>
            <person name="Lemon C."/>
            <person name="Bird N.H."/>
            <person name="Koop B.F."/>
        </authorList>
    </citation>
    <scope>NUCLEOTIDE SEQUENCE</scope>
</reference>
<dbReference type="Proteomes" id="UP000265140">
    <property type="component" value="Chromosome 12"/>
</dbReference>
<evidence type="ECO:0008006" key="11">
    <source>
        <dbReference type="Google" id="ProtNLM"/>
    </source>
</evidence>
<dbReference type="CDD" id="cd06734">
    <property type="entry name" value="PDZ4_MAGI-1_3-like"/>
    <property type="match status" value="1"/>
</dbReference>
<dbReference type="GeneTree" id="ENSGT00940000155820"/>
<dbReference type="PROSITE" id="PS50052">
    <property type="entry name" value="GUANYLATE_KINASE_2"/>
    <property type="match status" value="1"/>
</dbReference>
<feature type="compositionally biased region" description="Basic residues" evidence="5">
    <location>
        <begin position="1192"/>
        <end position="1206"/>
    </location>
</feature>
<dbReference type="CDD" id="cd06733">
    <property type="entry name" value="PDZ3_MAGI-1_3-like"/>
    <property type="match status" value="1"/>
</dbReference>
<feature type="region of interest" description="Disordered" evidence="5">
    <location>
        <begin position="657"/>
        <end position="726"/>
    </location>
</feature>
<feature type="compositionally biased region" description="Basic and acidic residues" evidence="5">
    <location>
        <begin position="1166"/>
        <end position="1189"/>
    </location>
</feature>
<comment type="subcellular location">
    <subcellularLocation>
        <location evidence="1">Membrane</location>
        <topology evidence="1">Peripheral membrane protein</topology>
    </subcellularLocation>
</comment>
<feature type="compositionally biased region" description="Polar residues" evidence="5">
    <location>
        <begin position="1208"/>
        <end position="1219"/>
    </location>
</feature>
<dbReference type="InterPro" id="IPR027417">
    <property type="entry name" value="P-loop_NTPase"/>
</dbReference>
<dbReference type="Gene3D" id="2.20.70.10">
    <property type="match status" value="1"/>
</dbReference>